<dbReference type="Gramene" id="TKW06139">
    <property type="protein sequence ID" value="TKW06139"/>
    <property type="gene ID" value="SEVIR_7G222300v2"/>
</dbReference>
<gene>
    <name evidence="1" type="ORF">SEVIR_7G222300v2</name>
</gene>
<keyword evidence="2" id="KW-1185">Reference proteome</keyword>
<reference evidence="1" key="1">
    <citation type="submission" date="2019-03" db="EMBL/GenBank/DDBJ databases">
        <title>WGS assembly of Setaria viridis.</title>
        <authorList>
            <person name="Huang P."/>
            <person name="Jenkins J."/>
            <person name="Grimwood J."/>
            <person name="Barry K."/>
            <person name="Healey A."/>
            <person name="Mamidi S."/>
            <person name="Sreedasyam A."/>
            <person name="Shu S."/>
            <person name="Feldman M."/>
            <person name="Wu J."/>
            <person name="Yu Y."/>
            <person name="Chen C."/>
            <person name="Johnson J."/>
            <person name="Rokhsar D."/>
            <person name="Baxter I."/>
            <person name="Schmutz J."/>
            <person name="Brutnell T."/>
            <person name="Kellogg E."/>
        </authorList>
    </citation>
    <scope>NUCLEOTIDE SEQUENCE [LARGE SCALE GENOMIC DNA]</scope>
</reference>
<dbReference type="Proteomes" id="UP000298652">
    <property type="component" value="Chromosome 7"/>
</dbReference>
<evidence type="ECO:0000313" key="2">
    <source>
        <dbReference type="Proteomes" id="UP000298652"/>
    </source>
</evidence>
<proteinExistence type="predicted"/>
<dbReference type="EMBL" id="CM016558">
    <property type="protein sequence ID" value="TKW06139.1"/>
    <property type="molecule type" value="Genomic_DNA"/>
</dbReference>
<sequence length="134" mass="15399">MKNSSKDAWTRPTPYLHHVLYARTGCGWHALTLKKSPEQWSNFRKLDSYISGLILSCWHRDIERTISITRHSQSGSDTQLLTSHHSPPGHHVHGYPYHHIMSCSTTHTHLVVTESRLHQPRLASLSHIRHTSSL</sequence>
<organism evidence="1 2">
    <name type="scientific">Setaria viridis</name>
    <name type="common">Green bristlegrass</name>
    <name type="synonym">Setaria italica subsp. viridis</name>
    <dbReference type="NCBI Taxonomy" id="4556"/>
    <lineage>
        <taxon>Eukaryota</taxon>
        <taxon>Viridiplantae</taxon>
        <taxon>Streptophyta</taxon>
        <taxon>Embryophyta</taxon>
        <taxon>Tracheophyta</taxon>
        <taxon>Spermatophyta</taxon>
        <taxon>Magnoliopsida</taxon>
        <taxon>Liliopsida</taxon>
        <taxon>Poales</taxon>
        <taxon>Poaceae</taxon>
        <taxon>PACMAD clade</taxon>
        <taxon>Panicoideae</taxon>
        <taxon>Panicodae</taxon>
        <taxon>Paniceae</taxon>
        <taxon>Cenchrinae</taxon>
        <taxon>Setaria</taxon>
    </lineage>
</organism>
<evidence type="ECO:0000313" key="1">
    <source>
        <dbReference type="EMBL" id="TKW06139.1"/>
    </source>
</evidence>
<accession>A0A4U6TZ24</accession>
<name>A0A4U6TZ24_SETVI</name>
<dbReference type="AlphaFoldDB" id="A0A4U6TZ24"/>
<protein>
    <submittedName>
        <fullName evidence="1">Uncharacterized protein</fullName>
    </submittedName>
</protein>